<feature type="domain" description="Alpha-galactosidase NEW3" evidence="2">
    <location>
        <begin position="490"/>
        <end position="565"/>
    </location>
</feature>
<reference evidence="4" key="1">
    <citation type="submission" date="2016-08" db="EMBL/GenBank/DDBJ databases">
        <title>Discovery of first anaerobic lithoheterotrophic haloarchae widely represented in hypersaline habitats.</title>
        <authorList>
            <person name="Sorokin D.Y."/>
            <person name="Kublanov I.V."/>
            <person name="Roman P."/>
            <person name="Sinninghe Damste J.S."/>
            <person name="Golyshin P.N."/>
            <person name="Rojo D."/>
            <person name="Ciordia S."/>
            <person name="Mena Md.C."/>
            <person name="Ferrer M."/>
            <person name="Smedile F."/>
            <person name="Messina E."/>
            <person name="La Cono V."/>
            <person name="Yakimov M.M."/>
        </authorList>
    </citation>
    <scope>NUCLEOTIDE SEQUENCE [LARGE SCALE GENOMIC DNA]</scope>
    <source>
        <strain evidence="4">HSR6</strain>
    </source>
</reference>
<sequence length="614" mass="65284">MKRLLPLLFVLVIGLTVASVPVAAQEEPDIDATVSEPSVAPGQTQQVIVTFTNDDDDAPPARVVTAEMESGSTPITVRSGTKFIEPIAYGQPVTGAFTVEVPEDIEPGTYDLEIDLEYEYGPVNNTGWKTVDAEVIVEDRAHFAVDSVNGTVPSGGTNELAVSLKNVGTQTAHDATVQTTAQGSGLRVGGQSGMATQFVAEWEPDESRTVTVDATAVSGTNPGAHAIRSVVEYEKPNGIDMTALPATAEVLVTEDRSFDVTALDSTLRVGERGEVVATLRNTGPREMANAVLELGQTGPAVQPEMSQYGVGTIPVGETRTVTLPITIAPTAEPTPQRLSLALSYADANGNLQRTGETTVMAPVADERDRFVLERTDSTLRVGEEGVLELEVTNNGPNVEDLVLSLPGAGQNIHPLETEYAIGALAKNESTTVRYPIEVSSNAEAIPRQLAFQVQYEEDDRDFEMGPYNVRTTIEPRKDRFDITATNATIAAGESGEIAVELTNTGELPVSDVNPKIFADDPLSADDDEGYISALKPGESSTVTFEVAAGAGALTKDYPLSMDVQYEESGDTKLTETVQVPVTVTEQEGGGFLPIVAVLVGIALLAGGVYWYRRR</sequence>
<dbReference type="RefSeq" id="WP_071933088.1">
    <property type="nucleotide sequence ID" value="NZ_CP016804.1"/>
</dbReference>
<dbReference type="PANTHER" id="PTHR35902">
    <property type="entry name" value="S-LAYER DOMAIN-LIKE PROTEIN-RELATED"/>
    <property type="match status" value="1"/>
</dbReference>
<dbReference type="InterPro" id="IPR018905">
    <property type="entry name" value="A-galactase_NEW3"/>
</dbReference>
<evidence type="ECO:0000259" key="2">
    <source>
        <dbReference type="Pfam" id="PF10633"/>
    </source>
</evidence>
<feature type="transmembrane region" description="Helical" evidence="1">
    <location>
        <begin position="590"/>
        <end position="611"/>
    </location>
</feature>
<protein>
    <submittedName>
        <fullName evidence="3">S-layer domain-containing protein</fullName>
    </submittedName>
</protein>
<keyword evidence="1" id="KW-0472">Membrane</keyword>
<keyword evidence="1" id="KW-1133">Transmembrane helix</keyword>
<evidence type="ECO:0000313" key="3">
    <source>
        <dbReference type="EMBL" id="APE95618.1"/>
    </source>
</evidence>
<accession>A0A1J1ABV1</accession>
<dbReference type="PANTHER" id="PTHR35902:SF3">
    <property type="entry name" value="NPCBM-ASSOCIATED, NEW3 DOMAIN OF ALPHA-GALACTOSIDASE"/>
    <property type="match status" value="1"/>
</dbReference>
<name>A0A1J1ABV1_9EURY</name>
<evidence type="ECO:0000313" key="4">
    <source>
        <dbReference type="Proteomes" id="UP000186165"/>
    </source>
</evidence>
<dbReference type="KEGG" id="hhsr:HSR6_1170"/>
<keyword evidence="1" id="KW-0812">Transmembrane</keyword>
<evidence type="ECO:0000256" key="1">
    <source>
        <dbReference type="SAM" id="Phobius"/>
    </source>
</evidence>
<keyword evidence="4" id="KW-1185">Reference proteome</keyword>
<dbReference type="AlphaFoldDB" id="A0A1J1ABV1"/>
<proteinExistence type="predicted"/>
<dbReference type="EMBL" id="CP016804">
    <property type="protein sequence ID" value="APE95618.1"/>
    <property type="molecule type" value="Genomic_DNA"/>
</dbReference>
<dbReference type="Pfam" id="PF10633">
    <property type="entry name" value="NPCBM_assoc"/>
    <property type="match status" value="1"/>
</dbReference>
<organism evidence="3 4">
    <name type="scientific">Halodesulfurarchaeum formicicum</name>
    <dbReference type="NCBI Taxonomy" id="1873524"/>
    <lineage>
        <taxon>Archaea</taxon>
        <taxon>Methanobacteriati</taxon>
        <taxon>Methanobacteriota</taxon>
        <taxon>Stenosarchaea group</taxon>
        <taxon>Halobacteria</taxon>
        <taxon>Halobacteriales</taxon>
        <taxon>Halobacteriaceae</taxon>
        <taxon>Halodesulfurarchaeum</taxon>
    </lineage>
</organism>
<gene>
    <name evidence="3" type="ORF">HSR6_1170</name>
</gene>
<dbReference type="Proteomes" id="UP000186165">
    <property type="component" value="Chromosome"/>
</dbReference>
<dbReference type="Gene3D" id="2.60.40.10">
    <property type="entry name" value="Immunoglobulins"/>
    <property type="match status" value="2"/>
</dbReference>
<dbReference type="GeneID" id="30417694"/>
<dbReference type="InterPro" id="IPR013783">
    <property type="entry name" value="Ig-like_fold"/>
</dbReference>
<dbReference type="OrthoDB" id="56770at2157"/>